<reference evidence="1 2" key="1">
    <citation type="journal article" date="2019" name="Sci. Rep.">
        <title>Orb-weaving spider Araneus ventricosus genome elucidates the spidroin gene catalogue.</title>
        <authorList>
            <person name="Kono N."/>
            <person name="Nakamura H."/>
            <person name="Ohtoshi R."/>
            <person name="Moran D.A.P."/>
            <person name="Shinohara A."/>
            <person name="Yoshida Y."/>
            <person name="Fujiwara M."/>
            <person name="Mori M."/>
            <person name="Tomita M."/>
            <person name="Arakawa K."/>
        </authorList>
    </citation>
    <scope>NUCLEOTIDE SEQUENCE [LARGE SCALE GENOMIC DNA]</scope>
</reference>
<proteinExistence type="predicted"/>
<evidence type="ECO:0000313" key="1">
    <source>
        <dbReference type="EMBL" id="GBN87445.1"/>
    </source>
</evidence>
<comment type="caution">
    <text evidence="1">The sequence shown here is derived from an EMBL/GenBank/DDBJ whole genome shotgun (WGS) entry which is preliminary data.</text>
</comment>
<protein>
    <submittedName>
        <fullName evidence="1">Uncharacterized protein</fullName>
    </submittedName>
</protein>
<sequence length="144" mass="16618">MRRWLPFQSVPFPNTHHPLHLGVLSDRVKTIHKRGITGLCRISSPFPNTIHPPLHLDLVLFGSWNVETYAHKWYIAGVARLVFTAASQILSPPLTEGCCQIVMNRQSRQINMQWRELLEYFSLASNITIPTALRDWCGRECENR</sequence>
<name>A0A4Y2SJS6_ARAVE</name>
<evidence type="ECO:0000313" key="2">
    <source>
        <dbReference type="Proteomes" id="UP000499080"/>
    </source>
</evidence>
<dbReference type="Proteomes" id="UP000499080">
    <property type="component" value="Unassembled WGS sequence"/>
</dbReference>
<dbReference type="AlphaFoldDB" id="A0A4Y2SJS6"/>
<gene>
    <name evidence="1" type="ORF">AVEN_253268_1</name>
</gene>
<dbReference type="EMBL" id="BGPR01021806">
    <property type="protein sequence ID" value="GBN87445.1"/>
    <property type="molecule type" value="Genomic_DNA"/>
</dbReference>
<organism evidence="1 2">
    <name type="scientific">Araneus ventricosus</name>
    <name type="common">Orbweaver spider</name>
    <name type="synonym">Epeira ventricosa</name>
    <dbReference type="NCBI Taxonomy" id="182803"/>
    <lineage>
        <taxon>Eukaryota</taxon>
        <taxon>Metazoa</taxon>
        <taxon>Ecdysozoa</taxon>
        <taxon>Arthropoda</taxon>
        <taxon>Chelicerata</taxon>
        <taxon>Arachnida</taxon>
        <taxon>Araneae</taxon>
        <taxon>Araneomorphae</taxon>
        <taxon>Entelegynae</taxon>
        <taxon>Araneoidea</taxon>
        <taxon>Araneidae</taxon>
        <taxon>Araneus</taxon>
    </lineage>
</organism>
<accession>A0A4Y2SJS6</accession>
<keyword evidence="2" id="KW-1185">Reference proteome</keyword>